<keyword evidence="5" id="KW-0449">Lipoprotein</keyword>
<evidence type="ECO:0000259" key="4">
    <source>
        <dbReference type="PROSITE" id="PS51123"/>
    </source>
</evidence>
<dbReference type="InterPro" id="IPR006665">
    <property type="entry name" value="OmpA-like"/>
</dbReference>
<dbReference type="Pfam" id="PF00691">
    <property type="entry name" value="OmpA"/>
    <property type="match status" value="1"/>
</dbReference>
<keyword evidence="3" id="KW-0998">Cell outer membrane</keyword>
<organism evidence="5">
    <name type="scientific">hydrothermal vent metagenome</name>
    <dbReference type="NCBI Taxonomy" id="652676"/>
    <lineage>
        <taxon>unclassified sequences</taxon>
        <taxon>metagenomes</taxon>
        <taxon>ecological metagenomes</taxon>
    </lineage>
</organism>
<keyword evidence="2" id="KW-0472">Membrane</keyword>
<feature type="domain" description="OmpA-like" evidence="4">
    <location>
        <begin position="114"/>
        <end position="227"/>
    </location>
</feature>
<name>A0A1W1EFQ7_9ZZZZ</name>
<evidence type="ECO:0000313" key="5">
    <source>
        <dbReference type="EMBL" id="SFZ98872.1"/>
    </source>
</evidence>
<dbReference type="PANTHER" id="PTHR30329:SF21">
    <property type="entry name" value="LIPOPROTEIN YIAD-RELATED"/>
    <property type="match status" value="1"/>
</dbReference>
<evidence type="ECO:0000256" key="2">
    <source>
        <dbReference type="ARBA" id="ARBA00023136"/>
    </source>
</evidence>
<dbReference type="InterPro" id="IPR050330">
    <property type="entry name" value="Bact_OuterMem_StrucFunc"/>
</dbReference>
<dbReference type="EMBL" id="FPKX01000064">
    <property type="protein sequence ID" value="SFZ98872.1"/>
    <property type="molecule type" value="Genomic_DNA"/>
</dbReference>
<evidence type="ECO:0000256" key="1">
    <source>
        <dbReference type="ARBA" id="ARBA00004442"/>
    </source>
</evidence>
<accession>A0A1W1EFQ7</accession>
<gene>
    <name evidence="5" type="ORF">MNB_SV-5-118</name>
</gene>
<dbReference type="InterPro" id="IPR039567">
    <property type="entry name" value="Gly-zipper"/>
</dbReference>
<proteinExistence type="predicted"/>
<comment type="subcellular location">
    <subcellularLocation>
        <location evidence="1">Cell outer membrane</location>
    </subcellularLocation>
</comment>
<reference evidence="5" key="1">
    <citation type="submission" date="2016-10" db="EMBL/GenBank/DDBJ databases">
        <authorList>
            <person name="de Groot N.N."/>
        </authorList>
    </citation>
    <scope>NUCLEOTIDE SEQUENCE</scope>
</reference>
<dbReference type="PROSITE" id="PS51257">
    <property type="entry name" value="PROKAR_LIPOPROTEIN"/>
    <property type="match status" value="1"/>
</dbReference>
<sequence>MTIKKSILIASAATLMLTGCYEEPGLVKDESSSRAMTGAAAGALAGSMIGYNSGHYDAKSALIGGVIGAALGGAVGYSMDKQANEVAEALGTGVNNDPLAALDPNKEIIVSKTADYVKIMFRDPMMFATDSATLQYHAKTKVNKLASVLNSYPNTTIAVAGFTDNQGSYNYNKKLSERRADTVARVLATNTNPLVRGCSYDKAIAPNNSSKNMALNRRVEVYLYSDRNKMADPCQ</sequence>
<dbReference type="Pfam" id="PF13488">
    <property type="entry name" value="Gly-zipper_Omp"/>
    <property type="match status" value="1"/>
</dbReference>
<dbReference type="CDD" id="cd07185">
    <property type="entry name" value="OmpA_C-like"/>
    <property type="match status" value="1"/>
</dbReference>
<evidence type="ECO:0000256" key="3">
    <source>
        <dbReference type="ARBA" id="ARBA00023237"/>
    </source>
</evidence>
<dbReference type="SUPFAM" id="SSF103088">
    <property type="entry name" value="OmpA-like"/>
    <property type="match status" value="1"/>
</dbReference>
<dbReference type="AlphaFoldDB" id="A0A1W1EFQ7"/>
<protein>
    <submittedName>
        <fullName evidence="5">Outer membrane lipoprotein omp16</fullName>
    </submittedName>
</protein>
<dbReference type="GO" id="GO:0009279">
    <property type="term" value="C:cell outer membrane"/>
    <property type="evidence" value="ECO:0007669"/>
    <property type="project" value="UniProtKB-SubCell"/>
</dbReference>
<dbReference type="PROSITE" id="PS51123">
    <property type="entry name" value="OMPA_2"/>
    <property type="match status" value="1"/>
</dbReference>
<dbReference type="InterPro" id="IPR006664">
    <property type="entry name" value="OMP_bac"/>
</dbReference>
<dbReference type="PANTHER" id="PTHR30329">
    <property type="entry name" value="STATOR ELEMENT OF FLAGELLAR MOTOR COMPLEX"/>
    <property type="match status" value="1"/>
</dbReference>
<dbReference type="Gene3D" id="3.30.1330.60">
    <property type="entry name" value="OmpA-like domain"/>
    <property type="match status" value="1"/>
</dbReference>
<dbReference type="PRINTS" id="PR01021">
    <property type="entry name" value="OMPADOMAIN"/>
</dbReference>
<dbReference type="InterPro" id="IPR036737">
    <property type="entry name" value="OmpA-like_sf"/>
</dbReference>